<dbReference type="OrthoDB" id="274017at2"/>
<proteinExistence type="predicted"/>
<dbReference type="KEGG" id="acaf:CA12_21980"/>
<organism evidence="1 2">
    <name type="scientific">Alienimonas californiensis</name>
    <dbReference type="NCBI Taxonomy" id="2527989"/>
    <lineage>
        <taxon>Bacteria</taxon>
        <taxon>Pseudomonadati</taxon>
        <taxon>Planctomycetota</taxon>
        <taxon>Planctomycetia</taxon>
        <taxon>Planctomycetales</taxon>
        <taxon>Planctomycetaceae</taxon>
        <taxon>Alienimonas</taxon>
    </lineage>
</organism>
<name>A0A517P9Q2_9PLAN</name>
<dbReference type="AlphaFoldDB" id="A0A517P9Q2"/>
<protein>
    <submittedName>
        <fullName evidence="1">Uncharacterized protein</fullName>
    </submittedName>
</protein>
<gene>
    <name evidence="1" type="ORF">CA12_21980</name>
</gene>
<keyword evidence="2" id="KW-1185">Reference proteome</keyword>
<dbReference type="RefSeq" id="WP_145358975.1">
    <property type="nucleotide sequence ID" value="NZ_CP036265.1"/>
</dbReference>
<evidence type="ECO:0000313" key="1">
    <source>
        <dbReference type="EMBL" id="QDT16100.1"/>
    </source>
</evidence>
<accession>A0A517P9Q2</accession>
<dbReference type="EMBL" id="CP036265">
    <property type="protein sequence ID" value="QDT16100.1"/>
    <property type="molecule type" value="Genomic_DNA"/>
</dbReference>
<sequence length="117" mass="12613">MISPQTAPQHDDDRASALRRALWTVFAVALLSGALASGAQGADRWMSRPSYFSHQVPPHLVGVIPQPVSREAYRPAWVSARPGFSSAGAVRMNRVQFGAGGANDATLFYSERTEFGP</sequence>
<reference evidence="1 2" key="1">
    <citation type="submission" date="2019-02" db="EMBL/GenBank/DDBJ databases">
        <title>Deep-cultivation of Planctomycetes and their phenomic and genomic characterization uncovers novel biology.</title>
        <authorList>
            <person name="Wiegand S."/>
            <person name="Jogler M."/>
            <person name="Boedeker C."/>
            <person name="Pinto D."/>
            <person name="Vollmers J."/>
            <person name="Rivas-Marin E."/>
            <person name="Kohn T."/>
            <person name="Peeters S.H."/>
            <person name="Heuer A."/>
            <person name="Rast P."/>
            <person name="Oberbeckmann S."/>
            <person name="Bunk B."/>
            <person name="Jeske O."/>
            <person name="Meyerdierks A."/>
            <person name="Storesund J.E."/>
            <person name="Kallscheuer N."/>
            <person name="Luecker S."/>
            <person name="Lage O.M."/>
            <person name="Pohl T."/>
            <person name="Merkel B.J."/>
            <person name="Hornburger P."/>
            <person name="Mueller R.-W."/>
            <person name="Bruemmer F."/>
            <person name="Labrenz M."/>
            <person name="Spormann A.M."/>
            <person name="Op den Camp H."/>
            <person name="Overmann J."/>
            <person name="Amann R."/>
            <person name="Jetten M.S.M."/>
            <person name="Mascher T."/>
            <person name="Medema M.H."/>
            <person name="Devos D.P."/>
            <person name="Kaster A.-K."/>
            <person name="Ovreas L."/>
            <person name="Rohde M."/>
            <person name="Galperin M.Y."/>
            <person name="Jogler C."/>
        </authorList>
    </citation>
    <scope>NUCLEOTIDE SEQUENCE [LARGE SCALE GENOMIC DNA]</scope>
    <source>
        <strain evidence="1 2">CA12</strain>
    </source>
</reference>
<dbReference type="Proteomes" id="UP000318741">
    <property type="component" value="Chromosome"/>
</dbReference>
<evidence type="ECO:0000313" key="2">
    <source>
        <dbReference type="Proteomes" id="UP000318741"/>
    </source>
</evidence>